<proteinExistence type="predicted"/>
<evidence type="ECO:0000313" key="2">
    <source>
        <dbReference type="Proteomes" id="UP001225906"/>
    </source>
</evidence>
<evidence type="ECO:0008006" key="3">
    <source>
        <dbReference type="Google" id="ProtNLM"/>
    </source>
</evidence>
<name>A0ABT9JRL1_9PROT</name>
<dbReference type="InterPro" id="IPR011990">
    <property type="entry name" value="TPR-like_helical_dom_sf"/>
</dbReference>
<reference evidence="2" key="1">
    <citation type="journal article" date="2019" name="Int. J. Syst. Evol. Microbiol.">
        <title>The Global Catalogue of Microorganisms (GCM) 10K type strain sequencing project: providing services to taxonomists for standard genome sequencing and annotation.</title>
        <authorList>
            <consortium name="The Broad Institute Genomics Platform"/>
            <consortium name="The Broad Institute Genome Sequencing Center for Infectious Disease"/>
            <person name="Wu L."/>
            <person name="Ma J."/>
        </authorList>
    </citation>
    <scope>NUCLEOTIDE SEQUENCE [LARGE SCALE GENOMIC DNA]</scope>
    <source>
        <strain evidence="2">VKM B-3159</strain>
    </source>
</reference>
<dbReference type="EMBL" id="JAVCAP010000002">
    <property type="protein sequence ID" value="MDP8566755.1"/>
    <property type="molecule type" value="Genomic_DNA"/>
</dbReference>
<accession>A0ABT9JRL1</accession>
<dbReference type="Proteomes" id="UP001225906">
    <property type="component" value="Unassembled WGS sequence"/>
</dbReference>
<comment type="caution">
    <text evidence="1">The sequence shown here is derived from an EMBL/GenBank/DDBJ whole genome shotgun (WGS) entry which is preliminary data.</text>
</comment>
<protein>
    <recommendedName>
        <fullName evidence="3">MxaK protein</fullName>
    </recommendedName>
</protein>
<keyword evidence="2" id="KW-1185">Reference proteome</keyword>
<dbReference type="RefSeq" id="WP_306388456.1">
    <property type="nucleotide sequence ID" value="NZ_JAVCAP010000002.1"/>
</dbReference>
<organism evidence="1 2">
    <name type="scientific">Methylophilus aquaticus</name>
    <dbReference type="NCBI Taxonomy" id="1971610"/>
    <lineage>
        <taxon>Bacteria</taxon>
        <taxon>Pseudomonadati</taxon>
        <taxon>Pseudomonadota</taxon>
        <taxon>Betaproteobacteria</taxon>
        <taxon>Nitrosomonadales</taxon>
        <taxon>Methylophilaceae</taxon>
        <taxon>Methylophilus</taxon>
    </lineage>
</organism>
<dbReference type="Gene3D" id="1.25.40.10">
    <property type="entry name" value="Tetratricopeptide repeat domain"/>
    <property type="match status" value="1"/>
</dbReference>
<evidence type="ECO:0000313" key="1">
    <source>
        <dbReference type="EMBL" id="MDP8566755.1"/>
    </source>
</evidence>
<dbReference type="SUPFAM" id="SSF48452">
    <property type="entry name" value="TPR-like"/>
    <property type="match status" value="1"/>
</dbReference>
<sequence length="187" mass="20780">MKNHLTRKNQVLGLLLFVGLVGSVYEGFQVNHIAKANSLLQRGEVLEGDPFPFHQKFSDAYQQGKTGNFKHASQNFGQLLEAPKKQDEPMFAPSQALKSQIHFNIGNHLFRSGLQRLVEADGAIQEQAKFDYLQARASYEQALRLDPANQAAKFNLSLLHGVIPKHIKTVPQDPSGLEISNLPQGLP</sequence>
<gene>
    <name evidence="1" type="ORF">Q9291_02720</name>
</gene>